<feature type="region of interest" description="Disordered" evidence="1">
    <location>
        <begin position="1"/>
        <end position="40"/>
    </location>
</feature>
<proteinExistence type="predicted"/>
<organism evidence="2">
    <name type="scientific">Sesamum latifolium</name>
    <dbReference type="NCBI Taxonomy" id="2727402"/>
    <lineage>
        <taxon>Eukaryota</taxon>
        <taxon>Viridiplantae</taxon>
        <taxon>Streptophyta</taxon>
        <taxon>Embryophyta</taxon>
        <taxon>Tracheophyta</taxon>
        <taxon>Spermatophyta</taxon>
        <taxon>Magnoliopsida</taxon>
        <taxon>eudicotyledons</taxon>
        <taxon>Gunneridae</taxon>
        <taxon>Pentapetalae</taxon>
        <taxon>asterids</taxon>
        <taxon>lamiids</taxon>
        <taxon>Lamiales</taxon>
        <taxon>Pedaliaceae</taxon>
        <taxon>Sesamum</taxon>
    </lineage>
</organism>
<gene>
    <name evidence="2" type="ORF">Slati_0498500</name>
</gene>
<sequence length="90" mass="10033">MASQGARADPVASREESWESTEGSIAPASAGGMEIDRESVGADAPIPPLVLQWHGYHQNLHRFSRWPSRPKHKLKHNFLHRRASTSSSYN</sequence>
<name>A0AAW2XX38_9LAMI</name>
<evidence type="ECO:0000256" key="1">
    <source>
        <dbReference type="SAM" id="MobiDB-lite"/>
    </source>
</evidence>
<reference evidence="2" key="1">
    <citation type="submission" date="2020-06" db="EMBL/GenBank/DDBJ databases">
        <authorList>
            <person name="Li T."/>
            <person name="Hu X."/>
            <person name="Zhang T."/>
            <person name="Song X."/>
            <person name="Zhang H."/>
            <person name="Dai N."/>
            <person name="Sheng W."/>
            <person name="Hou X."/>
            <person name="Wei L."/>
        </authorList>
    </citation>
    <scope>NUCLEOTIDE SEQUENCE</scope>
    <source>
        <strain evidence="2">KEN1</strain>
        <tissue evidence="2">Leaf</tissue>
    </source>
</reference>
<reference evidence="2" key="2">
    <citation type="journal article" date="2024" name="Plant">
        <title>Genomic evolution and insights into agronomic trait innovations of Sesamum species.</title>
        <authorList>
            <person name="Miao H."/>
            <person name="Wang L."/>
            <person name="Qu L."/>
            <person name="Liu H."/>
            <person name="Sun Y."/>
            <person name="Le M."/>
            <person name="Wang Q."/>
            <person name="Wei S."/>
            <person name="Zheng Y."/>
            <person name="Lin W."/>
            <person name="Duan Y."/>
            <person name="Cao H."/>
            <person name="Xiong S."/>
            <person name="Wang X."/>
            <person name="Wei L."/>
            <person name="Li C."/>
            <person name="Ma Q."/>
            <person name="Ju M."/>
            <person name="Zhao R."/>
            <person name="Li G."/>
            <person name="Mu C."/>
            <person name="Tian Q."/>
            <person name="Mei H."/>
            <person name="Zhang T."/>
            <person name="Gao T."/>
            <person name="Zhang H."/>
        </authorList>
    </citation>
    <scope>NUCLEOTIDE SEQUENCE</scope>
    <source>
        <strain evidence="2">KEN1</strain>
    </source>
</reference>
<comment type="caution">
    <text evidence="2">The sequence shown here is derived from an EMBL/GenBank/DDBJ whole genome shotgun (WGS) entry which is preliminary data.</text>
</comment>
<dbReference type="AlphaFoldDB" id="A0AAW2XX38"/>
<protein>
    <submittedName>
        <fullName evidence="2">Uncharacterized protein</fullName>
    </submittedName>
</protein>
<dbReference type="EMBL" id="JACGWN010000002">
    <property type="protein sequence ID" value="KAL0458713.1"/>
    <property type="molecule type" value="Genomic_DNA"/>
</dbReference>
<evidence type="ECO:0000313" key="2">
    <source>
        <dbReference type="EMBL" id="KAL0458713.1"/>
    </source>
</evidence>
<accession>A0AAW2XX38</accession>